<evidence type="ECO:0000256" key="3">
    <source>
        <dbReference type="SAM" id="Phobius"/>
    </source>
</evidence>
<dbReference type="AlphaFoldDB" id="A0A5B8L5H2"/>
<dbReference type="KEGG" id="niy:FQ775_23320"/>
<dbReference type="RefSeq" id="WP_146301692.1">
    <property type="nucleotide sequence ID" value="NZ_CP042301.2"/>
</dbReference>
<evidence type="ECO:0000313" key="6">
    <source>
        <dbReference type="Proteomes" id="UP000321389"/>
    </source>
</evidence>
<dbReference type="PROSITE" id="PS50887">
    <property type="entry name" value="GGDEF"/>
    <property type="match status" value="1"/>
</dbReference>
<dbReference type="GO" id="GO:0052621">
    <property type="term" value="F:diguanylate cyclase activity"/>
    <property type="evidence" value="ECO:0007669"/>
    <property type="project" value="UniProtKB-EC"/>
</dbReference>
<dbReference type="SMART" id="SM00267">
    <property type="entry name" value="GGDEF"/>
    <property type="match status" value="1"/>
</dbReference>
<keyword evidence="3" id="KW-1133">Transmembrane helix</keyword>
<feature type="domain" description="GGDEF" evidence="4">
    <location>
        <begin position="119"/>
        <end position="253"/>
    </location>
</feature>
<name>A0A5B8L5H2_9HYPH</name>
<dbReference type="NCBIfam" id="TIGR00254">
    <property type="entry name" value="GGDEF"/>
    <property type="match status" value="1"/>
</dbReference>
<dbReference type="SUPFAM" id="SSF55073">
    <property type="entry name" value="Nucleotide cyclase"/>
    <property type="match status" value="1"/>
</dbReference>
<keyword evidence="3" id="KW-0812">Transmembrane</keyword>
<dbReference type="EC" id="2.7.7.65" evidence="1"/>
<sequence>MQLERKRIFLRSLAVTAIAVTATFGLSFPTRWILGMPIDWLAWIECVVIPVVIAFPVSWFIFSQAEALRRANWLLTQSHNDLESAHKRLTFVSRHDQMTGLLNRDGFLDRLERAVGRGSEGFLLVVDADHFKQINDRYGHPKGDEALRKIAQALRYSVRSSDAVGRIGGEEFAILLTGIDRREAEQLAELTRRHVELIPWEGEKGERHRLTVSIGGADLRRHGANASEALRVADRCLYAAKNRGRNQVVFDYIAEAVA</sequence>
<dbReference type="InterPro" id="IPR043128">
    <property type="entry name" value="Rev_trsase/Diguanyl_cyclase"/>
</dbReference>
<dbReference type="Gene3D" id="3.30.70.270">
    <property type="match status" value="1"/>
</dbReference>
<evidence type="ECO:0000313" key="5">
    <source>
        <dbReference type="EMBL" id="QDZ03059.1"/>
    </source>
</evidence>
<feature type="transmembrane region" description="Helical" evidence="3">
    <location>
        <begin position="12"/>
        <end position="34"/>
    </location>
</feature>
<dbReference type="InterPro" id="IPR000160">
    <property type="entry name" value="GGDEF_dom"/>
</dbReference>
<organism evidence="5 6">
    <name type="scientific">Nitratireductor mangrovi</name>
    <dbReference type="NCBI Taxonomy" id="2599600"/>
    <lineage>
        <taxon>Bacteria</taxon>
        <taxon>Pseudomonadati</taxon>
        <taxon>Pseudomonadota</taxon>
        <taxon>Alphaproteobacteria</taxon>
        <taxon>Hyphomicrobiales</taxon>
        <taxon>Phyllobacteriaceae</taxon>
        <taxon>Nitratireductor</taxon>
    </lineage>
</organism>
<evidence type="ECO:0000259" key="4">
    <source>
        <dbReference type="PROSITE" id="PS50887"/>
    </source>
</evidence>
<evidence type="ECO:0000256" key="2">
    <source>
        <dbReference type="ARBA" id="ARBA00034247"/>
    </source>
</evidence>
<dbReference type="OrthoDB" id="9812260at2"/>
<protein>
    <recommendedName>
        <fullName evidence="1">diguanylate cyclase</fullName>
        <ecNumber evidence="1">2.7.7.65</ecNumber>
    </recommendedName>
</protein>
<comment type="catalytic activity">
    <reaction evidence="2">
        <text>2 GTP = 3',3'-c-di-GMP + 2 diphosphate</text>
        <dbReference type="Rhea" id="RHEA:24898"/>
        <dbReference type="ChEBI" id="CHEBI:33019"/>
        <dbReference type="ChEBI" id="CHEBI:37565"/>
        <dbReference type="ChEBI" id="CHEBI:58805"/>
        <dbReference type="EC" id="2.7.7.65"/>
    </reaction>
</comment>
<dbReference type="InterPro" id="IPR029787">
    <property type="entry name" value="Nucleotide_cyclase"/>
</dbReference>
<keyword evidence="3" id="KW-0472">Membrane</keyword>
<gene>
    <name evidence="5" type="ORF">FQ775_23320</name>
</gene>
<dbReference type="Proteomes" id="UP000321389">
    <property type="component" value="Chromosome"/>
</dbReference>
<evidence type="ECO:0000256" key="1">
    <source>
        <dbReference type="ARBA" id="ARBA00012528"/>
    </source>
</evidence>
<keyword evidence="6" id="KW-1185">Reference proteome</keyword>
<dbReference type="Pfam" id="PF00990">
    <property type="entry name" value="GGDEF"/>
    <property type="match status" value="1"/>
</dbReference>
<dbReference type="EMBL" id="CP042301">
    <property type="protein sequence ID" value="QDZ03059.1"/>
    <property type="molecule type" value="Genomic_DNA"/>
</dbReference>
<feature type="transmembrane region" description="Helical" evidence="3">
    <location>
        <begin position="40"/>
        <end position="62"/>
    </location>
</feature>
<dbReference type="InterPro" id="IPR050469">
    <property type="entry name" value="Diguanylate_Cyclase"/>
</dbReference>
<proteinExistence type="predicted"/>
<accession>A0A5B8L5H2</accession>
<reference evidence="5" key="1">
    <citation type="submission" date="2020-04" db="EMBL/GenBank/DDBJ databases">
        <title>Nitratireductor sp. nov. isolated from mangrove soil.</title>
        <authorList>
            <person name="Ye Y."/>
        </authorList>
    </citation>
    <scope>NUCLEOTIDE SEQUENCE</scope>
    <source>
        <strain evidence="5">SY7</strain>
    </source>
</reference>
<dbReference type="FunFam" id="3.30.70.270:FF:000001">
    <property type="entry name" value="Diguanylate cyclase domain protein"/>
    <property type="match status" value="1"/>
</dbReference>
<dbReference type="PANTHER" id="PTHR45138">
    <property type="entry name" value="REGULATORY COMPONENTS OF SENSORY TRANSDUCTION SYSTEM"/>
    <property type="match status" value="1"/>
</dbReference>
<dbReference type="CDD" id="cd01949">
    <property type="entry name" value="GGDEF"/>
    <property type="match status" value="1"/>
</dbReference>
<dbReference type="PANTHER" id="PTHR45138:SF9">
    <property type="entry name" value="DIGUANYLATE CYCLASE DGCM-RELATED"/>
    <property type="match status" value="1"/>
</dbReference>